<gene>
    <name evidence="1" type="ORF">METZ01_LOCUS253175</name>
</gene>
<evidence type="ECO:0000313" key="1">
    <source>
        <dbReference type="EMBL" id="SVC00321.1"/>
    </source>
</evidence>
<reference evidence="1" key="1">
    <citation type="submission" date="2018-05" db="EMBL/GenBank/DDBJ databases">
        <authorList>
            <person name="Lanie J.A."/>
            <person name="Ng W.-L."/>
            <person name="Kazmierczak K.M."/>
            <person name="Andrzejewski T.M."/>
            <person name="Davidsen T.M."/>
            <person name="Wayne K.J."/>
            <person name="Tettelin H."/>
            <person name="Glass J.I."/>
            <person name="Rusch D."/>
            <person name="Podicherti R."/>
            <person name="Tsui H.-C.T."/>
            <person name="Winkler M.E."/>
        </authorList>
    </citation>
    <scope>NUCLEOTIDE SEQUENCE</scope>
</reference>
<feature type="non-terminal residue" evidence="1">
    <location>
        <position position="37"/>
    </location>
</feature>
<accession>A0A382INR4</accession>
<proteinExistence type="predicted"/>
<sequence>MLMNQPIANGHLSGGVSRRAAIRAGALGLMGGLGMGD</sequence>
<protein>
    <submittedName>
        <fullName evidence="1">Uncharacterized protein</fullName>
    </submittedName>
</protein>
<organism evidence="1">
    <name type="scientific">marine metagenome</name>
    <dbReference type="NCBI Taxonomy" id="408172"/>
    <lineage>
        <taxon>unclassified sequences</taxon>
        <taxon>metagenomes</taxon>
        <taxon>ecological metagenomes</taxon>
    </lineage>
</organism>
<name>A0A382INR4_9ZZZZ</name>
<dbReference type="EMBL" id="UINC01068049">
    <property type="protein sequence ID" value="SVC00321.1"/>
    <property type="molecule type" value="Genomic_DNA"/>
</dbReference>
<dbReference type="AlphaFoldDB" id="A0A382INR4"/>